<dbReference type="GO" id="GO:0003964">
    <property type="term" value="F:RNA-directed DNA polymerase activity"/>
    <property type="evidence" value="ECO:0007669"/>
    <property type="project" value="UniProtKB-KW"/>
</dbReference>
<gene>
    <name evidence="1" type="ORF">Tci_873100</name>
</gene>
<keyword evidence="1" id="KW-0548">Nucleotidyltransferase</keyword>
<keyword evidence="1" id="KW-0695">RNA-directed DNA polymerase</keyword>
<organism evidence="1">
    <name type="scientific">Tanacetum cinerariifolium</name>
    <name type="common">Dalmatian daisy</name>
    <name type="synonym">Chrysanthemum cinerariifolium</name>
    <dbReference type="NCBI Taxonomy" id="118510"/>
    <lineage>
        <taxon>Eukaryota</taxon>
        <taxon>Viridiplantae</taxon>
        <taxon>Streptophyta</taxon>
        <taxon>Embryophyta</taxon>
        <taxon>Tracheophyta</taxon>
        <taxon>Spermatophyta</taxon>
        <taxon>Magnoliopsida</taxon>
        <taxon>eudicotyledons</taxon>
        <taxon>Gunneridae</taxon>
        <taxon>Pentapetalae</taxon>
        <taxon>asterids</taxon>
        <taxon>campanulids</taxon>
        <taxon>Asterales</taxon>
        <taxon>Asteraceae</taxon>
        <taxon>Asteroideae</taxon>
        <taxon>Anthemideae</taxon>
        <taxon>Anthemidinae</taxon>
        <taxon>Tanacetum</taxon>
    </lineage>
</organism>
<evidence type="ECO:0000313" key="1">
    <source>
        <dbReference type="EMBL" id="GFD01131.1"/>
    </source>
</evidence>
<reference evidence="1" key="1">
    <citation type="journal article" date="2019" name="Sci. Rep.">
        <title>Draft genome of Tanacetum cinerariifolium, the natural source of mosquito coil.</title>
        <authorList>
            <person name="Yamashiro T."/>
            <person name="Shiraishi A."/>
            <person name="Satake H."/>
            <person name="Nakayama K."/>
        </authorList>
    </citation>
    <scope>NUCLEOTIDE SEQUENCE</scope>
</reference>
<comment type="caution">
    <text evidence="1">The sequence shown here is derived from an EMBL/GenBank/DDBJ whole genome shotgun (WGS) entry which is preliminary data.</text>
</comment>
<feature type="non-terminal residue" evidence="1">
    <location>
        <position position="1"/>
    </location>
</feature>
<dbReference type="AlphaFoldDB" id="A0A699SUY8"/>
<protein>
    <submittedName>
        <fullName evidence="1">Putative reverse transcriptase domain-containing protein</fullName>
    </submittedName>
</protein>
<sequence length="107" mass="12482">MIVGIKVEDEIIRDLERLDIEMYVRREHGYWASLRIEPDLISRIKEAQKDDNEIWTIVENLDKQVGGDFSTRNCTTTRYPISDCIGKRSTFRVSFLERFAEGLGNQA</sequence>
<dbReference type="EMBL" id="BKCJ011189442">
    <property type="protein sequence ID" value="GFD01131.1"/>
    <property type="molecule type" value="Genomic_DNA"/>
</dbReference>
<name>A0A699SUY8_TANCI</name>
<accession>A0A699SUY8</accession>
<proteinExistence type="predicted"/>
<keyword evidence="1" id="KW-0808">Transferase</keyword>